<reference evidence="4" key="1">
    <citation type="journal article" date="2021" name="PeerJ">
        <title>Extensive microbial diversity within the chicken gut microbiome revealed by metagenomics and culture.</title>
        <authorList>
            <person name="Gilroy R."/>
            <person name="Ravi A."/>
            <person name="Getino M."/>
            <person name="Pursley I."/>
            <person name="Horton D.L."/>
            <person name="Alikhan N.F."/>
            <person name="Baker D."/>
            <person name="Gharbi K."/>
            <person name="Hall N."/>
            <person name="Watson M."/>
            <person name="Adriaenssens E.M."/>
            <person name="Foster-Nyarko E."/>
            <person name="Jarju S."/>
            <person name="Secka A."/>
            <person name="Antonio M."/>
            <person name="Oren A."/>
            <person name="Chaudhuri R.R."/>
            <person name="La Ragione R."/>
            <person name="Hildebrand F."/>
            <person name="Pallen M.J."/>
        </authorList>
    </citation>
    <scope>NUCLEOTIDE SEQUENCE</scope>
    <source>
        <strain evidence="4">CHK192-19661</strain>
    </source>
</reference>
<dbReference type="InterPro" id="IPR001387">
    <property type="entry name" value="Cro/C1-type_HTH"/>
</dbReference>
<dbReference type="SMART" id="SM00530">
    <property type="entry name" value="HTH_XRE"/>
    <property type="match status" value="1"/>
</dbReference>
<evidence type="ECO:0000259" key="3">
    <source>
        <dbReference type="PROSITE" id="PS50943"/>
    </source>
</evidence>
<dbReference type="PANTHER" id="PTHR46558:SF4">
    <property type="entry name" value="DNA-BIDING PHAGE PROTEIN"/>
    <property type="match status" value="1"/>
</dbReference>
<dbReference type="CDD" id="cd00093">
    <property type="entry name" value="HTH_XRE"/>
    <property type="match status" value="1"/>
</dbReference>
<sequence length="265" mass="30036">MKLSEKIRILRKARGLSQEEFGYSLSESTDGVSRQTVSDWENGKFEPKLDNIRDIARVLDVSFDVLLDESVDLNDAEVLQSVLHQVTSDLKKTINTKIRYDIYQYRLGKKDNIKFSIWIAILSILLISVVLFSVGFSLSIASLYIIGAIFGIFSFIVTPTAIIHLIFFAKAYKAPYGIKIGEINNTHLIIQTYQKASNVIYLPIEKIKSVSVADGTTLRHGDVIISLLGREQPIRLLNVAFPHRLEEFYTQLLQINESDDLIKII</sequence>
<dbReference type="PANTHER" id="PTHR46558">
    <property type="entry name" value="TRACRIPTIONAL REGULATORY PROTEIN-RELATED-RELATED"/>
    <property type="match status" value="1"/>
</dbReference>
<comment type="caution">
    <text evidence="4">The sequence shown here is derived from an EMBL/GenBank/DDBJ whole genome shotgun (WGS) entry which is preliminary data.</text>
</comment>
<keyword evidence="2" id="KW-0472">Membrane</keyword>
<protein>
    <submittedName>
        <fullName evidence="4">Helix-turn-helix domain-containing protein</fullName>
    </submittedName>
</protein>
<dbReference type="Gene3D" id="1.10.260.40">
    <property type="entry name" value="lambda repressor-like DNA-binding domains"/>
    <property type="match status" value="1"/>
</dbReference>
<reference evidence="4" key="2">
    <citation type="submission" date="2021-04" db="EMBL/GenBank/DDBJ databases">
        <authorList>
            <person name="Gilroy R."/>
        </authorList>
    </citation>
    <scope>NUCLEOTIDE SEQUENCE</scope>
    <source>
        <strain evidence="4">CHK192-19661</strain>
    </source>
</reference>
<keyword evidence="2" id="KW-1133">Transmembrane helix</keyword>
<feature type="domain" description="HTH cro/C1-type" evidence="3">
    <location>
        <begin position="7"/>
        <end position="66"/>
    </location>
</feature>
<dbReference type="Pfam" id="PF01381">
    <property type="entry name" value="HTH_3"/>
    <property type="match status" value="1"/>
</dbReference>
<keyword evidence="2" id="KW-0812">Transmembrane</keyword>
<dbReference type="Proteomes" id="UP000824025">
    <property type="component" value="Unassembled WGS sequence"/>
</dbReference>
<evidence type="ECO:0000313" key="5">
    <source>
        <dbReference type="Proteomes" id="UP000824025"/>
    </source>
</evidence>
<organism evidence="4 5">
    <name type="scientific">Candidatus Borkfalkia avicola</name>
    <dbReference type="NCBI Taxonomy" id="2838503"/>
    <lineage>
        <taxon>Bacteria</taxon>
        <taxon>Bacillati</taxon>
        <taxon>Bacillota</taxon>
        <taxon>Clostridia</taxon>
        <taxon>Christensenellales</taxon>
        <taxon>Christensenellaceae</taxon>
        <taxon>Candidatus Borkfalkia</taxon>
    </lineage>
</organism>
<keyword evidence="1" id="KW-0238">DNA-binding</keyword>
<feature type="transmembrane region" description="Helical" evidence="2">
    <location>
        <begin position="115"/>
        <end position="138"/>
    </location>
</feature>
<proteinExistence type="predicted"/>
<gene>
    <name evidence="4" type="ORF">H9726_02550</name>
</gene>
<feature type="transmembrane region" description="Helical" evidence="2">
    <location>
        <begin position="144"/>
        <end position="169"/>
    </location>
</feature>
<evidence type="ECO:0000256" key="2">
    <source>
        <dbReference type="SAM" id="Phobius"/>
    </source>
</evidence>
<dbReference type="PROSITE" id="PS50943">
    <property type="entry name" value="HTH_CROC1"/>
    <property type="match status" value="1"/>
</dbReference>
<dbReference type="GO" id="GO:0003677">
    <property type="term" value="F:DNA binding"/>
    <property type="evidence" value="ECO:0007669"/>
    <property type="project" value="UniProtKB-KW"/>
</dbReference>
<evidence type="ECO:0000313" key="4">
    <source>
        <dbReference type="EMBL" id="HIZ09348.1"/>
    </source>
</evidence>
<dbReference type="AlphaFoldDB" id="A0A9D2D6A0"/>
<dbReference type="InterPro" id="IPR010982">
    <property type="entry name" value="Lambda_DNA-bd_dom_sf"/>
</dbReference>
<dbReference type="SUPFAM" id="SSF47413">
    <property type="entry name" value="lambda repressor-like DNA-binding domains"/>
    <property type="match status" value="1"/>
</dbReference>
<name>A0A9D2D6A0_9FIRM</name>
<dbReference type="EMBL" id="DXCF01000013">
    <property type="protein sequence ID" value="HIZ09348.1"/>
    <property type="molecule type" value="Genomic_DNA"/>
</dbReference>
<evidence type="ECO:0000256" key="1">
    <source>
        <dbReference type="ARBA" id="ARBA00023125"/>
    </source>
</evidence>
<accession>A0A9D2D6A0</accession>